<dbReference type="CDD" id="cd19920">
    <property type="entry name" value="REC_PA4781-like"/>
    <property type="match status" value="1"/>
</dbReference>
<dbReference type="InterPro" id="IPR052020">
    <property type="entry name" value="Cyclic_di-GMP/3'3'-cGAMP_PDE"/>
</dbReference>
<dbReference type="PANTHER" id="PTHR45228:SF5">
    <property type="entry name" value="CYCLIC DI-GMP PHOSPHODIESTERASE VC_1348-RELATED"/>
    <property type="match status" value="1"/>
</dbReference>
<feature type="modified residue" description="4-aspartylphosphate" evidence="1">
    <location>
        <position position="57"/>
    </location>
</feature>
<dbReference type="SUPFAM" id="SSF52172">
    <property type="entry name" value="CheY-like"/>
    <property type="match status" value="1"/>
</dbReference>
<dbReference type="Pfam" id="PF13487">
    <property type="entry name" value="HD_5"/>
    <property type="match status" value="1"/>
</dbReference>
<dbReference type="InterPro" id="IPR011006">
    <property type="entry name" value="CheY-like_superfamily"/>
</dbReference>
<dbReference type="PANTHER" id="PTHR45228">
    <property type="entry name" value="CYCLIC DI-GMP PHOSPHODIESTERASE TM_0186-RELATED"/>
    <property type="match status" value="1"/>
</dbReference>
<evidence type="ECO:0000313" key="5">
    <source>
        <dbReference type="Proteomes" id="UP001144471"/>
    </source>
</evidence>
<dbReference type="SMART" id="SM00471">
    <property type="entry name" value="HDc"/>
    <property type="match status" value="1"/>
</dbReference>
<proteinExistence type="predicted"/>
<dbReference type="Pfam" id="PF00072">
    <property type="entry name" value="Response_reg"/>
    <property type="match status" value="1"/>
</dbReference>
<dbReference type="InterPro" id="IPR037522">
    <property type="entry name" value="HD_GYP_dom"/>
</dbReference>
<evidence type="ECO:0000259" key="2">
    <source>
        <dbReference type="PROSITE" id="PS50110"/>
    </source>
</evidence>
<dbReference type="InterPro" id="IPR001789">
    <property type="entry name" value="Sig_transdc_resp-reg_receiver"/>
</dbReference>
<keyword evidence="5" id="KW-1185">Reference proteome</keyword>
<reference evidence="4" key="1">
    <citation type="submission" date="2022-12" db="EMBL/GenBank/DDBJ databases">
        <title>Reference genome sequencing for broad-spectrum identification of bacterial and archaeal isolates by mass spectrometry.</title>
        <authorList>
            <person name="Sekiguchi Y."/>
            <person name="Tourlousse D.M."/>
        </authorList>
    </citation>
    <scope>NUCLEOTIDE SEQUENCE</scope>
    <source>
        <strain evidence="4">10succ1</strain>
    </source>
</reference>
<evidence type="ECO:0000313" key="4">
    <source>
        <dbReference type="EMBL" id="GLI56614.1"/>
    </source>
</evidence>
<comment type="caution">
    <text evidence="4">The sequence shown here is derived from an EMBL/GenBank/DDBJ whole genome shotgun (WGS) entry which is preliminary data.</text>
</comment>
<evidence type="ECO:0000256" key="1">
    <source>
        <dbReference type="PROSITE-ProRule" id="PRU00169"/>
    </source>
</evidence>
<gene>
    <name evidence="4" type="ORF">PM10SUCC1_21280</name>
</gene>
<dbReference type="EMBL" id="BSDY01000009">
    <property type="protein sequence ID" value="GLI56614.1"/>
    <property type="molecule type" value="Genomic_DNA"/>
</dbReference>
<dbReference type="Gene3D" id="3.40.50.2300">
    <property type="match status" value="1"/>
</dbReference>
<dbReference type="SMART" id="SM00448">
    <property type="entry name" value="REC"/>
    <property type="match status" value="1"/>
</dbReference>
<dbReference type="RefSeq" id="WP_281835882.1">
    <property type="nucleotide sequence ID" value="NZ_BSDY01000009.1"/>
</dbReference>
<sequence>MEGVEKRQTVLVVDDTLENIDVLKGILREYYKVIFATSGEMALKVVSKTPPDIVLLDIMMPGMDGFEVCRRLKEDPRTKNIPVIFVTAKDQDVDEARGFELGAVDYITKPVSAMIVRARVKTHLALSNQTIELERLVREKTRELNETRLEIIKKLGLAAEYKDNETGRHVIRMSKYCYYIAKEYGLSEKDAELLLQVAPMHDIGKIGISDDILQKPGRLDEGEREIINTHPTLGFNIMKGSRSDLLQMAATVAAEHHEKWNGEGYPNKLRGEEINIFARIAAISDVFDALVSRRPYKEAWDVEKTVDYIMSESGRQFDPDVVDAFVKALDKIVEVKNEFED</sequence>
<keyword evidence="1" id="KW-0597">Phosphoprotein</keyword>
<dbReference type="PROSITE" id="PS51832">
    <property type="entry name" value="HD_GYP"/>
    <property type="match status" value="1"/>
</dbReference>
<dbReference type="PROSITE" id="PS50110">
    <property type="entry name" value="RESPONSE_REGULATORY"/>
    <property type="match status" value="1"/>
</dbReference>
<dbReference type="AlphaFoldDB" id="A0A9W6LN77"/>
<dbReference type="Gene3D" id="1.10.3210.10">
    <property type="entry name" value="Hypothetical protein af1432"/>
    <property type="match status" value="1"/>
</dbReference>
<organism evidence="4 5">
    <name type="scientific">Propionigenium maris DSM 9537</name>
    <dbReference type="NCBI Taxonomy" id="1123000"/>
    <lineage>
        <taxon>Bacteria</taxon>
        <taxon>Fusobacteriati</taxon>
        <taxon>Fusobacteriota</taxon>
        <taxon>Fusobacteriia</taxon>
        <taxon>Fusobacteriales</taxon>
        <taxon>Fusobacteriaceae</taxon>
        <taxon>Propionigenium</taxon>
    </lineage>
</organism>
<feature type="domain" description="HD-GYP" evidence="3">
    <location>
        <begin position="144"/>
        <end position="341"/>
    </location>
</feature>
<dbReference type="InterPro" id="IPR003607">
    <property type="entry name" value="HD/PDEase_dom"/>
</dbReference>
<dbReference type="SUPFAM" id="SSF109604">
    <property type="entry name" value="HD-domain/PDEase-like"/>
    <property type="match status" value="1"/>
</dbReference>
<dbReference type="GO" id="GO:0000160">
    <property type="term" value="P:phosphorelay signal transduction system"/>
    <property type="evidence" value="ECO:0007669"/>
    <property type="project" value="InterPro"/>
</dbReference>
<dbReference type="Proteomes" id="UP001144471">
    <property type="component" value="Unassembled WGS sequence"/>
</dbReference>
<accession>A0A9W6LN77</accession>
<evidence type="ECO:0000259" key="3">
    <source>
        <dbReference type="PROSITE" id="PS51832"/>
    </source>
</evidence>
<name>A0A9W6LN77_9FUSO</name>
<dbReference type="CDD" id="cd00077">
    <property type="entry name" value="HDc"/>
    <property type="match status" value="1"/>
</dbReference>
<feature type="domain" description="Response regulatory" evidence="2">
    <location>
        <begin position="9"/>
        <end position="124"/>
    </location>
</feature>
<protein>
    <submittedName>
        <fullName evidence="4">Two-component system response regulator</fullName>
    </submittedName>
</protein>